<dbReference type="Proteomes" id="UP000028990">
    <property type="component" value="Unassembled WGS sequence"/>
</dbReference>
<organism evidence="2 3">
    <name type="scientific">Fukomys damarensis</name>
    <name type="common">Damaraland mole rat</name>
    <name type="synonym">Cryptomys damarensis</name>
    <dbReference type="NCBI Taxonomy" id="885580"/>
    <lineage>
        <taxon>Eukaryota</taxon>
        <taxon>Metazoa</taxon>
        <taxon>Chordata</taxon>
        <taxon>Craniata</taxon>
        <taxon>Vertebrata</taxon>
        <taxon>Euteleostomi</taxon>
        <taxon>Mammalia</taxon>
        <taxon>Eutheria</taxon>
        <taxon>Euarchontoglires</taxon>
        <taxon>Glires</taxon>
        <taxon>Rodentia</taxon>
        <taxon>Hystricomorpha</taxon>
        <taxon>Bathyergidae</taxon>
        <taxon>Fukomys</taxon>
    </lineage>
</organism>
<sequence length="369" mass="40138">MDLCQESESDSENSEIQSPEETEITFTCVDERSEKNHVDCLLDISDLTLEEDAGADEFVIGTGWEEAVQGWGKTSPTACVWPRKKLKKARGSNTTSNLCLLCASLSEARPPTKPRKVEAEAGSMAEVDLEGNRDSQGPSTGPREASRVCFPPDVPQGKKSLRIKEFIWCLEDWAVPGVRGEPVSGSLSNKDLLVLPPLRASPQSRPSAPSSKSKTFFCQSEEEAPSVDKEESEDVNGELGPSELARHHLLSDALPGPDPACPLLADAEHQYCPGWSLLPQRRPAGPAHPGALPYLTTLQLLQKRGLQSYRARLKARGLGPPRNSQKRAFTEGKHEHRPAVLEADGLPPSLLPALTVSRVAIPISTHRVL</sequence>
<name>A0A091DEP5_FUKDA</name>
<dbReference type="PANTHER" id="PTHR36869:SF1">
    <property type="entry name" value="CHROMOSOME 16 OPEN READING FRAME 46"/>
    <property type="match status" value="1"/>
</dbReference>
<feature type="compositionally biased region" description="Low complexity" evidence="1">
    <location>
        <begin position="198"/>
        <end position="214"/>
    </location>
</feature>
<protein>
    <submittedName>
        <fullName evidence="2">Uncharacterized protein</fullName>
    </submittedName>
</protein>
<dbReference type="AlphaFoldDB" id="A0A091DEP5"/>
<dbReference type="EMBL" id="KN124401">
    <property type="protein sequence ID" value="KFO21241.1"/>
    <property type="molecule type" value="Genomic_DNA"/>
</dbReference>
<dbReference type="eggNOG" id="ENOG502SE77">
    <property type="taxonomic scope" value="Eukaryota"/>
</dbReference>
<evidence type="ECO:0000256" key="1">
    <source>
        <dbReference type="SAM" id="MobiDB-lite"/>
    </source>
</evidence>
<evidence type="ECO:0000313" key="2">
    <source>
        <dbReference type="EMBL" id="KFO21241.1"/>
    </source>
</evidence>
<accession>A0A091DEP5</accession>
<gene>
    <name evidence="2" type="ORF">H920_17365</name>
</gene>
<feature type="region of interest" description="Disordered" evidence="1">
    <location>
        <begin position="1"/>
        <end position="23"/>
    </location>
</feature>
<proteinExistence type="predicted"/>
<dbReference type="OrthoDB" id="9943020at2759"/>
<dbReference type="InterPro" id="IPR027836">
    <property type="entry name" value="DUF4529"/>
</dbReference>
<feature type="region of interest" description="Disordered" evidence="1">
    <location>
        <begin position="111"/>
        <end position="152"/>
    </location>
</feature>
<feature type="region of interest" description="Disordered" evidence="1">
    <location>
        <begin position="316"/>
        <end position="336"/>
    </location>
</feature>
<reference evidence="2 3" key="1">
    <citation type="submission" date="2013-11" db="EMBL/GenBank/DDBJ databases">
        <title>The Damaraland mole rat (Fukomys damarensis) genome and evolution of African mole rats.</title>
        <authorList>
            <person name="Gladyshev V.N."/>
            <person name="Fang X."/>
        </authorList>
    </citation>
    <scope>NUCLEOTIDE SEQUENCE [LARGE SCALE GENOMIC DNA]</scope>
    <source>
        <tissue evidence="2">Liver</tissue>
    </source>
</reference>
<feature type="region of interest" description="Disordered" evidence="1">
    <location>
        <begin position="198"/>
        <end position="238"/>
    </location>
</feature>
<dbReference type="Pfam" id="PF15032">
    <property type="entry name" value="DUF4529"/>
    <property type="match status" value="1"/>
</dbReference>
<feature type="compositionally biased region" description="Acidic residues" evidence="1">
    <location>
        <begin position="220"/>
        <end position="236"/>
    </location>
</feature>
<evidence type="ECO:0000313" key="3">
    <source>
        <dbReference type="Proteomes" id="UP000028990"/>
    </source>
</evidence>
<dbReference type="PANTHER" id="PTHR36869">
    <property type="entry name" value="CHROMOSOME 16 OPEN READING FRAME 46"/>
    <property type="match status" value="1"/>
</dbReference>
<keyword evidence="3" id="KW-1185">Reference proteome</keyword>